<feature type="region of interest" description="Disordered" evidence="5">
    <location>
        <begin position="1"/>
        <end position="188"/>
    </location>
</feature>
<dbReference type="PANTHER" id="PTHR46754">
    <property type="entry name" value="MKI67 FHA DOMAIN-INTERACTING NUCLEOLAR PHOSPHOPROTEIN"/>
    <property type="match status" value="1"/>
</dbReference>
<feature type="compositionally biased region" description="Basic and acidic residues" evidence="5">
    <location>
        <begin position="29"/>
        <end position="41"/>
    </location>
</feature>
<feature type="compositionally biased region" description="Low complexity" evidence="5">
    <location>
        <begin position="401"/>
        <end position="437"/>
    </location>
</feature>
<accession>A0AAE0JFQ7</accession>
<evidence type="ECO:0000313" key="8">
    <source>
        <dbReference type="Proteomes" id="UP001278500"/>
    </source>
</evidence>
<feature type="compositionally biased region" description="Acidic residues" evidence="5">
    <location>
        <begin position="119"/>
        <end position="132"/>
    </location>
</feature>
<dbReference type="EMBL" id="JAUEPP010000004">
    <property type="protein sequence ID" value="KAK3345446.1"/>
    <property type="molecule type" value="Genomic_DNA"/>
</dbReference>
<keyword evidence="3" id="KW-0539">Nucleus</keyword>
<dbReference type="AlphaFoldDB" id="A0AAE0JFQ7"/>
<evidence type="ECO:0000256" key="1">
    <source>
        <dbReference type="ARBA" id="ARBA00004604"/>
    </source>
</evidence>
<comment type="caution">
    <text evidence="7">The sequence shown here is derived from an EMBL/GenBank/DDBJ whole genome shotgun (WGS) entry which is preliminary data.</text>
</comment>
<evidence type="ECO:0000256" key="2">
    <source>
        <dbReference type="ARBA" id="ARBA00022884"/>
    </source>
</evidence>
<dbReference type="Pfam" id="PF00076">
    <property type="entry name" value="RRM_1"/>
    <property type="match status" value="1"/>
</dbReference>
<dbReference type="InterPro" id="IPR035979">
    <property type="entry name" value="RBD_domain_sf"/>
</dbReference>
<dbReference type="Gene3D" id="3.30.70.330">
    <property type="match status" value="1"/>
</dbReference>
<gene>
    <name evidence="7" type="ORF">B0H65DRAFT_206534</name>
</gene>
<feature type="compositionally biased region" description="Basic and acidic residues" evidence="5">
    <location>
        <begin position="67"/>
        <end position="111"/>
    </location>
</feature>
<name>A0AAE0JFQ7_9PEZI</name>
<feature type="region of interest" description="Disordered" evidence="5">
    <location>
        <begin position="350"/>
        <end position="445"/>
    </location>
</feature>
<evidence type="ECO:0000256" key="5">
    <source>
        <dbReference type="SAM" id="MobiDB-lite"/>
    </source>
</evidence>
<evidence type="ECO:0000256" key="4">
    <source>
        <dbReference type="PROSITE-ProRule" id="PRU00176"/>
    </source>
</evidence>
<evidence type="ECO:0000256" key="3">
    <source>
        <dbReference type="ARBA" id="ARBA00023242"/>
    </source>
</evidence>
<dbReference type="SUPFAM" id="SSF54928">
    <property type="entry name" value="RNA-binding domain, RBD"/>
    <property type="match status" value="1"/>
</dbReference>
<dbReference type="PROSITE" id="PS50102">
    <property type="entry name" value="RRM"/>
    <property type="match status" value="1"/>
</dbReference>
<dbReference type="InterPro" id="IPR012677">
    <property type="entry name" value="Nucleotide-bd_a/b_plait_sf"/>
</dbReference>
<reference evidence="7" key="2">
    <citation type="submission" date="2023-06" db="EMBL/GenBank/DDBJ databases">
        <authorList>
            <consortium name="Lawrence Berkeley National Laboratory"/>
            <person name="Haridas S."/>
            <person name="Hensen N."/>
            <person name="Bonometti L."/>
            <person name="Westerberg I."/>
            <person name="Brannstrom I.O."/>
            <person name="Guillou S."/>
            <person name="Cros-Aarteil S."/>
            <person name="Calhoun S."/>
            <person name="Kuo A."/>
            <person name="Mondo S."/>
            <person name="Pangilinan J."/>
            <person name="Riley R."/>
            <person name="Labutti K."/>
            <person name="Andreopoulos B."/>
            <person name="Lipzen A."/>
            <person name="Chen C."/>
            <person name="Yanf M."/>
            <person name="Daum C."/>
            <person name="Ng V."/>
            <person name="Clum A."/>
            <person name="Steindorff A."/>
            <person name="Ohm R."/>
            <person name="Martin F."/>
            <person name="Silar P."/>
            <person name="Natvig D."/>
            <person name="Lalanne C."/>
            <person name="Gautier V."/>
            <person name="Ament-Velasquez S.L."/>
            <person name="Kruys A."/>
            <person name="Hutchinson M.I."/>
            <person name="Powell A.J."/>
            <person name="Barry K."/>
            <person name="Miller A.N."/>
            <person name="Grigoriev I.V."/>
            <person name="Debuchy R."/>
            <person name="Gladieux P."/>
            <person name="Thoren M.H."/>
            <person name="Johannesson H."/>
        </authorList>
    </citation>
    <scope>NUCLEOTIDE SEQUENCE</scope>
    <source>
        <strain evidence="7">CBS 560.94</strain>
    </source>
</reference>
<dbReference type="RefSeq" id="XP_062682059.1">
    <property type="nucleotide sequence ID" value="XM_062821872.1"/>
</dbReference>
<dbReference type="GO" id="GO:0003723">
    <property type="term" value="F:RNA binding"/>
    <property type="evidence" value="ECO:0007669"/>
    <property type="project" value="UniProtKB-UniRule"/>
</dbReference>
<keyword evidence="8" id="KW-1185">Reference proteome</keyword>
<protein>
    <recommendedName>
        <fullName evidence="6">RRM domain-containing protein</fullName>
    </recommendedName>
</protein>
<evidence type="ECO:0000259" key="6">
    <source>
        <dbReference type="PROSITE" id="PS50102"/>
    </source>
</evidence>
<dbReference type="CDD" id="cd12307">
    <property type="entry name" value="RRM_NIFK_like"/>
    <property type="match status" value="1"/>
</dbReference>
<proteinExistence type="predicted"/>
<evidence type="ECO:0000313" key="7">
    <source>
        <dbReference type="EMBL" id="KAK3345446.1"/>
    </source>
</evidence>
<dbReference type="InterPro" id="IPR000504">
    <property type="entry name" value="RRM_dom"/>
</dbReference>
<feature type="domain" description="RRM" evidence="6">
    <location>
        <begin position="191"/>
        <end position="269"/>
    </location>
</feature>
<organism evidence="7 8">
    <name type="scientific">Neurospora tetraspora</name>
    <dbReference type="NCBI Taxonomy" id="94610"/>
    <lineage>
        <taxon>Eukaryota</taxon>
        <taxon>Fungi</taxon>
        <taxon>Dikarya</taxon>
        <taxon>Ascomycota</taxon>
        <taxon>Pezizomycotina</taxon>
        <taxon>Sordariomycetes</taxon>
        <taxon>Sordariomycetidae</taxon>
        <taxon>Sordariales</taxon>
        <taxon>Sordariaceae</taxon>
        <taxon>Neurospora</taxon>
    </lineage>
</organism>
<dbReference type="GO" id="GO:0005730">
    <property type="term" value="C:nucleolus"/>
    <property type="evidence" value="ECO:0007669"/>
    <property type="project" value="UniProtKB-SubCell"/>
</dbReference>
<dbReference type="GeneID" id="87859026"/>
<reference evidence="7" key="1">
    <citation type="journal article" date="2023" name="Mol. Phylogenet. Evol.">
        <title>Genome-scale phylogeny and comparative genomics of the fungal order Sordariales.</title>
        <authorList>
            <person name="Hensen N."/>
            <person name="Bonometti L."/>
            <person name="Westerberg I."/>
            <person name="Brannstrom I.O."/>
            <person name="Guillou S."/>
            <person name="Cros-Aarteil S."/>
            <person name="Calhoun S."/>
            <person name="Haridas S."/>
            <person name="Kuo A."/>
            <person name="Mondo S."/>
            <person name="Pangilinan J."/>
            <person name="Riley R."/>
            <person name="LaButti K."/>
            <person name="Andreopoulos B."/>
            <person name="Lipzen A."/>
            <person name="Chen C."/>
            <person name="Yan M."/>
            <person name="Daum C."/>
            <person name="Ng V."/>
            <person name="Clum A."/>
            <person name="Steindorff A."/>
            <person name="Ohm R.A."/>
            <person name="Martin F."/>
            <person name="Silar P."/>
            <person name="Natvig D.O."/>
            <person name="Lalanne C."/>
            <person name="Gautier V."/>
            <person name="Ament-Velasquez S.L."/>
            <person name="Kruys A."/>
            <person name="Hutchinson M.I."/>
            <person name="Powell A.J."/>
            <person name="Barry K."/>
            <person name="Miller A.N."/>
            <person name="Grigoriev I.V."/>
            <person name="Debuchy R."/>
            <person name="Gladieux P."/>
            <person name="Hiltunen Thoren M."/>
            <person name="Johannesson H."/>
        </authorList>
    </citation>
    <scope>NUCLEOTIDE SEQUENCE</scope>
    <source>
        <strain evidence="7">CBS 560.94</strain>
    </source>
</reference>
<dbReference type="Proteomes" id="UP001278500">
    <property type="component" value="Unassembled WGS sequence"/>
</dbReference>
<feature type="compositionally biased region" description="Acidic residues" evidence="5">
    <location>
        <begin position="143"/>
        <end position="152"/>
    </location>
</feature>
<keyword evidence="2 4" id="KW-0694">RNA-binding</keyword>
<sequence length="445" mass="49401">MAPVTRSRRETKTTESPANKKSKTSTPKSDSKKPEKRKATEDATPVAAKKQKATKDAVAAPSPKPTPKTEKSTPKTTPKEEKKSTQKPVKENKKEKKEKPAQKEKKTKEPTPAEPEAQEKEDDNEEEEELDNETQALVKNLDGDDDNEEDTEEASKQISTFKKGQDVGKIPKKKTKDDNDASVTKGSGKRGVMYLGRIPHGFYEHEIRAYFGQFGDITRLRVVRNKKTGASRHRAFVEFAEAEVADIAARTMDKYLLFGHILTAKVVPQAQVHKDLFKGANRRFKVIPWNQMAGKQLEKALPESKWQGKITKEEQRRAARAAKLAEMDYEWEAPQLKAAEAKEPALLTAAEEEPVKAIEAPAAAEEKTEEKAEPEAETKEEAKEEESKEEEEPKSTRKRAAVTPKKAAATPKKAAGTTPKKAAATPKAEATTPARATRSTRKTKA</sequence>
<feature type="compositionally biased region" description="Basic and acidic residues" evidence="5">
    <location>
        <begin position="364"/>
        <end position="395"/>
    </location>
</feature>
<dbReference type="SMART" id="SM00360">
    <property type="entry name" value="RRM"/>
    <property type="match status" value="1"/>
</dbReference>
<comment type="subcellular location">
    <subcellularLocation>
        <location evidence="1">Nucleus</location>
        <location evidence="1">Nucleolus</location>
    </subcellularLocation>
</comment>